<proteinExistence type="predicted"/>
<name>A0A7C9ESC9_OPUST</name>
<dbReference type="EMBL" id="GISG01252165">
    <property type="protein sequence ID" value="MBA4671725.1"/>
    <property type="molecule type" value="Transcribed_RNA"/>
</dbReference>
<organism evidence="1">
    <name type="scientific">Opuntia streptacantha</name>
    <name type="common">Prickly pear cactus</name>
    <name type="synonym">Opuntia cardona</name>
    <dbReference type="NCBI Taxonomy" id="393608"/>
    <lineage>
        <taxon>Eukaryota</taxon>
        <taxon>Viridiplantae</taxon>
        <taxon>Streptophyta</taxon>
        <taxon>Embryophyta</taxon>
        <taxon>Tracheophyta</taxon>
        <taxon>Spermatophyta</taxon>
        <taxon>Magnoliopsida</taxon>
        <taxon>eudicotyledons</taxon>
        <taxon>Gunneridae</taxon>
        <taxon>Pentapetalae</taxon>
        <taxon>Caryophyllales</taxon>
        <taxon>Cactineae</taxon>
        <taxon>Cactaceae</taxon>
        <taxon>Opuntioideae</taxon>
        <taxon>Opuntia</taxon>
    </lineage>
</organism>
<evidence type="ECO:0000313" key="1">
    <source>
        <dbReference type="EMBL" id="MBA4671725.1"/>
    </source>
</evidence>
<dbReference type="EMBL" id="GISG01252158">
    <property type="protein sequence ID" value="MBA4671720.1"/>
    <property type="molecule type" value="Transcribed_RNA"/>
</dbReference>
<sequence length="110" mass="12331">MSWKKTNPFLFPWSYASTPPYLVSSDICHHPKQNIFLYYSGQVMPASFHGISRSPNPLKCLNVNNPSSSCSYPTALLSLIPSDVCPLLNNNHPPPRYIVGMLAFYTCSCF</sequence>
<dbReference type="AlphaFoldDB" id="A0A7C9ESC9"/>
<protein>
    <submittedName>
        <fullName evidence="1">Uncharacterized protein</fullName>
    </submittedName>
</protein>
<reference evidence="1" key="1">
    <citation type="journal article" date="2013" name="J. Plant Res.">
        <title>Effect of fungi and light on seed germination of three Opuntia species from semiarid lands of central Mexico.</title>
        <authorList>
            <person name="Delgado-Sanchez P."/>
            <person name="Jimenez-Bremont J.F."/>
            <person name="Guerrero-Gonzalez Mde L."/>
            <person name="Flores J."/>
        </authorList>
    </citation>
    <scope>NUCLEOTIDE SEQUENCE</scope>
    <source>
        <tissue evidence="1">Cladode</tissue>
    </source>
</reference>
<reference evidence="1" key="2">
    <citation type="submission" date="2020-07" db="EMBL/GenBank/DDBJ databases">
        <authorList>
            <person name="Vera ALvarez R."/>
            <person name="Arias-Moreno D.M."/>
            <person name="Jimenez-Jacinto V."/>
            <person name="Jimenez-Bremont J.F."/>
            <person name="Swaminathan K."/>
            <person name="Moose S.P."/>
            <person name="Guerrero-Gonzalez M.L."/>
            <person name="Marino-Ramirez L."/>
            <person name="Landsman D."/>
            <person name="Rodriguez-Kessler M."/>
            <person name="Delgado-Sanchez P."/>
        </authorList>
    </citation>
    <scope>NUCLEOTIDE SEQUENCE</scope>
    <source>
        <tissue evidence="1">Cladode</tissue>
    </source>
</reference>
<accession>A0A7C9ESC9</accession>